<sequence length="132" mass="14195">MTMRTLESACYGMVQETAGKSFCGYSACTCVTNSSSPMSGKSPSNTLPLSYSSSSSLSTSEPNSNVTHWQNLSNSILQSLKLAAFTPVPASPARMSRSHSDEFWSSKQLQLIEFSAIIARPASPTFSKPLRT</sequence>
<accession>A0A8H7Z9D8</accession>
<organism evidence="2 3">
    <name type="scientific">Ajellomyces capsulatus</name>
    <name type="common">Darling's disease fungus</name>
    <name type="synonym">Histoplasma capsulatum</name>
    <dbReference type="NCBI Taxonomy" id="5037"/>
    <lineage>
        <taxon>Eukaryota</taxon>
        <taxon>Fungi</taxon>
        <taxon>Dikarya</taxon>
        <taxon>Ascomycota</taxon>
        <taxon>Pezizomycotina</taxon>
        <taxon>Eurotiomycetes</taxon>
        <taxon>Eurotiomycetidae</taxon>
        <taxon>Onygenales</taxon>
        <taxon>Ajellomycetaceae</taxon>
        <taxon>Histoplasma</taxon>
    </lineage>
</organism>
<name>A0A8H7Z9D8_AJECA</name>
<reference evidence="2 3" key="1">
    <citation type="submission" date="2021-01" db="EMBL/GenBank/DDBJ databases">
        <title>Chromosome-level genome assembly of a human fungal pathogen reveals clustering of transcriptionally co-regulated genes.</title>
        <authorList>
            <person name="Voorhies M."/>
            <person name="Cohen S."/>
            <person name="Shea T.P."/>
            <person name="Petrus S."/>
            <person name="Munoz J.F."/>
            <person name="Poplawski S."/>
            <person name="Goldman W.E."/>
            <person name="Michael T."/>
            <person name="Cuomo C.A."/>
            <person name="Sil A."/>
            <person name="Beyhan S."/>
        </authorList>
    </citation>
    <scope>NUCLEOTIDE SEQUENCE [LARGE SCALE GENOMIC DNA]</scope>
    <source>
        <strain evidence="2 3">G184AR</strain>
    </source>
</reference>
<comment type="caution">
    <text evidence="2">The sequence shown here is derived from an EMBL/GenBank/DDBJ whole genome shotgun (WGS) entry which is preliminary data.</text>
</comment>
<feature type="compositionally biased region" description="Low complexity" evidence="1">
    <location>
        <begin position="34"/>
        <end position="64"/>
    </location>
</feature>
<feature type="region of interest" description="Disordered" evidence="1">
    <location>
        <begin position="33"/>
        <end position="64"/>
    </location>
</feature>
<gene>
    <name evidence="2" type="ORF">I7I52_01455</name>
</gene>
<proteinExistence type="predicted"/>
<evidence type="ECO:0000313" key="3">
    <source>
        <dbReference type="Proteomes" id="UP000670092"/>
    </source>
</evidence>
<dbReference type="VEuPathDB" id="FungiDB:I7I52_01455"/>
<dbReference type="EMBL" id="JAEVHI010000001">
    <property type="protein sequence ID" value="KAG5303449.1"/>
    <property type="molecule type" value="Genomic_DNA"/>
</dbReference>
<evidence type="ECO:0000313" key="2">
    <source>
        <dbReference type="EMBL" id="KAG5303449.1"/>
    </source>
</evidence>
<dbReference type="Proteomes" id="UP000670092">
    <property type="component" value="Unassembled WGS sequence"/>
</dbReference>
<protein>
    <submittedName>
        <fullName evidence="2">Uncharacterized protein</fullName>
    </submittedName>
</protein>
<dbReference type="AlphaFoldDB" id="A0A8H7Z9D8"/>
<evidence type="ECO:0000256" key="1">
    <source>
        <dbReference type="SAM" id="MobiDB-lite"/>
    </source>
</evidence>